<keyword evidence="3" id="KW-0732">Signal</keyword>
<evidence type="ECO:0000256" key="5">
    <source>
        <dbReference type="ARBA" id="ARBA00022807"/>
    </source>
</evidence>
<dbReference type="Pfam" id="PF01640">
    <property type="entry name" value="Peptidase_C10"/>
    <property type="match status" value="1"/>
</dbReference>
<dbReference type="PANTHER" id="PTHR46908">
    <property type="entry name" value="CUBILIN-LIKE PROTEIN"/>
    <property type="match status" value="1"/>
</dbReference>
<dbReference type="InterPro" id="IPR000200">
    <property type="entry name" value="Peptidase_C10"/>
</dbReference>
<accession>A0A644YUX7</accession>
<name>A0A644YUX7_9ZZZZ</name>
<keyword evidence="4" id="KW-0378">Hydrolase</keyword>
<dbReference type="CDD" id="cd00041">
    <property type="entry name" value="CUB"/>
    <property type="match status" value="2"/>
</dbReference>
<keyword evidence="5" id="KW-0788">Thiol protease</keyword>
<dbReference type="InterPro" id="IPR000859">
    <property type="entry name" value="CUB_dom"/>
</dbReference>
<protein>
    <recommendedName>
        <fullName evidence="7">CUB domain-containing protein</fullName>
    </recommendedName>
</protein>
<evidence type="ECO:0000313" key="8">
    <source>
        <dbReference type="EMBL" id="MPM29824.1"/>
    </source>
</evidence>
<dbReference type="Pfam" id="PF13734">
    <property type="entry name" value="Inhibitor_I69"/>
    <property type="match status" value="1"/>
</dbReference>
<keyword evidence="2" id="KW-0645">Protease</keyword>
<evidence type="ECO:0000259" key="7">
    <source>
        <dbReference type="PROSITE" id="PS01180"/>
    </source>
</evidence>
<feature type="domain" description="CUB" evidence="7">
    <location>
        <begin position="380"/>
        <end position="491"/>
    </location>
</feature>
<dbReference type="GO" id="GO:0008234">
    <property type="term" value="F:cysteine-type peptidase activity"/>
    <property type="evidence" value="ECO:0007669"/>
    <property type="project" value="UniProtKB-KW"/>
</dbReference>
<evidence type="ECO:0000256" key="2">
    <source>
        <dbReference type="ARBA" id="ARBA00022670"/>
    </source>
</evidence>
<dbReference type="InterPro" id="IPR038765">
    <property type="entry name" value="Papain-like_cys_pep_sf"/>
</dbReference>
<dbReference type="SUPFAM" id="SSF49854">
    <property type="entry name" value="Spermadhesin, CUB domain"/>
    <property type="match status" value="2"/>
</dbReference>
<dbReference type="InterPro" id="IPR026444">
    <property type="entry name" value="Secre_tail"/>
</dbReference>
<dbReference type="PRINTS" id="PR00797">
    <property type="entry name" value="STREPTOPAIN"/>
</dbReference>
<organism evidence="8">
    <name type="scientific">bioreactor metagenome</name>
    <dbReference type="NCBI Taxonomy" id="1076179"/>
    <lineage>
        <taxon>unclassified sequences</taxon>
        <taxon>metagenomes</taxon>
        <taxon>ecological metagenomes</taxon>
    </lineage>
</organism>
<dbReference type="Pfam" id="PF00431">
    <property type="entry name" value="CUB"/>
    <property type="match status" value="2"/>
</dbReference>
<reference evidence="8" key="1">
    <citation type="submission" date="2019-08" db="EMBL/GenBank/DDBJ databases">
        <authorList>
            <person name="Kucharzyk K."/>
            <person name="Murdoch R.W."/>
            <person name="Higgins S."/>
            <person name="Loffler F."/>
        </authorList>
    </citation>
    <scope>NUCLEOTIDE SEQUENCE</scope>
</reference>
<dbReference type="Gene3D" id="2.60.120.290">
    <property type="entry name" value="Spermadhesin, CUB domain"/>
    <property type="match status" value="2"/>
</dbReference>
<dbReference type="EMBL" id="VSSQ01005619">
    <property type="protein sequence ID" value="MPM29824.1"/>
    <property type="molecule type" value="Genomic_DNA"/>
</dbReference>
<dbReference type="NCBIfam" id="TIGR04183">
    <property type="entry name" value="Por_Secre_tail"/>
    <property type="match status" value="1"/>
</dbReference>
<proteinExistence type="inferred from homology"/>
<keyword evidence="6" id="KW-1015">Disulfide bond</keyword>
<gene>
    <name evidence="8" type="ORF">SDC9_76365</name>
</gene>
<dbReference type="Gene3D" id="3.90.70.50">
    <property type="entry name" value="Peptidase C10, streptopain"/>
    <property type="match status" value="2"/>
</dbReference>
<dbReference type="SMART" id="SM00042">
    <property type="entry name" value="CUB"/>
    <property type="match status" value="2"/>
</dbReference>
<dbReference type="AlphaFoldDB" id="A0A644YUX7"/>
<dbReference type="InterPro" id="IPR052129">
    <property type="entry name" value="Spermadhesin-Link_domain"/>
</dbReference>
<comment type="caution">
    <text evidence="8">The sequence shown here is derived from an EMBL/GenBank/DDBJ whole genome shotgun (WGS) entry which is preliminary data.</text>
</comment>
<evidence type="ECO:0000256" key="6">
    <source>
        <dbReference type="ARBA" id="ARBA00023157"/>
    </source>
</evidence>
<feature type="domain" description="CUB" evidence="7">
    <location>
        <begin position="496"/>
        <end position="604"/>
    </location>
</feature>
<dbReference type="SUPFAM" id="SSF54001">
    <property type="entry name" value="Cysteine proteinases"/>
    <property type="match status" value="1"/>
</dbReference>
<dbReference type="InterPro" id="IPR044934">
    <property type="entry name" value="Streptopain_sf"/>
</dbReference>
<dbReference type="InterPro" id="IPR025896">
    <property type="entry name" value="Spi_Prtas-inh"/>
</dbReference>
<dbReference type="InterPro" id="IPR035914">
    <property type="entry name" value="Sperma_CUB_dom_sf"/>
</dbReference>
<dbReference type="Pfam" id="PF18962">
    <property type="entry name" value="Por_Secre_tail"/>
    <property type="match status" value="1"/>
</dbReference>
<dbReference type="PANTHER" id="PTHR46908:SF4">
    <property type="entry name" value="TUMOR NECROSIS FACTOR-INDUCIBLE GENE 6 PROTEIN"/>
    <property type="match status" value="1"/>
</dbReference>
<evidence type="ECO:0000256" key="3">
    <source>
        <dbReference type="ARBA" id="ARBA00022729"/>
    </source>
</evidence>
<evidence type="ECO:0000256" key="4">
    <source>
        <dbReference type="ARBA" id="ARBA00022801"/>
    </source>
</evidence>
<sequence>MKKSVVFFLAVFAILSSLQINAQTVSEKTARNAAFNMLIMKNPAFSGTPEILESVAVPGTTTSAPEVFIYNNPQGGFAIISGDKAASPVIGYSTTGSIPSSSWNANFAEWIQDAVDQIKFYRQNTTKSTNNIDEEWDYLLTGNSTSNPFHSTKAILPFLRSMWGQDGVYNDMCPEDGNGEALVGCVATAMAQIIYYYQFPETGYGSHSYNAYGYGTQSVNFAASTYNYNEMAGDPQFPMPEIAELSYHCGVAVDMSYGYDGSGAYTWDVPDALTTYFRYASANYRSRMSYNSTTWATLMRTNLDLYRPVLYSGSGSSGGHAFVMDGYEGTNYFHFDWGWDGYANGYFYLTALNPAGSEFNDDHQCVESIYPPTASYPYGCTGSKTFTSTFGTIEDGSGPIDNYEANSNCSWLISPGPQCDYFKITFEELDLATDDSVKFYAGPDASSPLAAAFSGSTIPTYFNVNSSQVFIQFVSNSTSQSKGFLFNYVGHIPVGCTGIVSLTNPTDTFDDGSGTNTYGNSCFCRWNIQPPGATSITVNFISFEMGDEYDYVRVIDAISSDVLAEYYKGDNPTSVTAATSKVTVMFQSNTSVVANGFTVVYSTTTDIEEHPDGFSMLVYPNPATDVLHIVPGSNTEGASVVMFDFSGRCVYNSVADGNSIMIPLSGLSSGLYNVGLISGDRTVWQKVVVE</sequence>
<dbReference type="PROSITE" id="PS01180">
    <property type="entry name" value="CUB"/>
    <property type="match status" value="2"/>
</dbReference>
<dbReference type="GO" id="GO:0006508">
    <property type="term" value="P:proteolysis"/>
    <property type="evidence" value="ECO:0007669"/>
    <property type="project" value="UniProtKB-KW"/>
</dbReference>
<evidence type="ECO:0000256" key="1">
    <source>
        <dbReference type="ARBA" id="ARBA00009693"/>
    </source>
</evidence>
<comment type="similarity">
    <text evidence="1">Belongs to the peptidase C10 family.</text>
</comment>